<sequence>MIMGTALNVRRNFGPDLSMDPFLKEISPVSESIFLTATVRKLFWDGVTVINCTGDKLSSDAEMICGVLTPHLPVVVSEHEPGIFKMAYFRHKNASSNGRIRVNTGISDSRALARIEEWNGQPNLMTWSGEYCNSINGTDSTIFPPFWSPKDTVAIFEVELCRYTVSLLN</sequence>
<keyword evidence="8" id="KW-0472">Membrane</keyword>
<evidence type="ECO:0000313" key="13">
    <source>
        <dbReference type="Proteomes" id="UP000027135"/>
    </source>
</evidence>
<dbReference type="GO" id="GO:0005886">
    <property type="term" value="C:plasma membrane"/>
    <property type="evidence" value="ECO:0007669"/>
    <property type="project" value="UniProtKB-SubCell"/>
</dbReference>
<keyword evidence="6" id="KW-0552">Olfaction</keyword>
<dbReference type="Pfam" id="PF01130">
    <property type="entry name" value="CD36"/>
    <property type="match status" value="1"/>
</dbReference>
<dbReference type="eggNOG" id="KOG3776">
    <property type="taxonomic scope" value="Eukaryota"/>
</dbReference>
<dbReference type="GO" id="GO:0005737">
    <property type="term" value="C:cytoplasm"/>
    <property type="evidence" value="ECO:0007669"/>
    <property type="project" value="TreeGrafter"/>
</dbReference>
<dbReference type="InParanoid" id="A0A067RK50"/>
<dbReference type="PANTHER" id="PTHR11923:SF69">
    <property type="entry name" value="SENSORY NEURON MEMBRANE PROTEIN 1"/>
    <property type="match status" value="1"/>
</dbReference>
<dbReference type="AlphaFoldDB" id="A0A067RK50"/>
<keyword evidence="13" id="KW-1185">Reference proteome</keyword>
<keyword evidence="9" id="KW-1015">Disulfide bond</keyword>
<protein>
    <submittedName>
        <fullName evidence="12">Lysosome membrane protein 2</fullName>
    </submittedName>
</protein>
<evidence type="ECO:0000256" key="4">
    <source>
        <dbReference type="ARBA" id="ARBA00022606"/>
    </source>
</evidence>
<evidence type="ECO:0000256" key="9">
    <source>
        <dbReference type="ARBA" id="ARBA00023157"/>
    </source>
</evidence>
<comment type="similarity">
    <text evidence="2">Belongs to the CD36 family.</text>
</comment>
<gene>
    <name evidence="12" type="ORF">L798_05890</name>
</gene>
<dbReference type="InterPro" id="IPR002159">
    <property type="entry name" value="CD36_fam"/>
</dbReference>
<keyword evidence="7" id="KW-1133">Transmembrane helix</keyword>
<evidence type="ECO:0000256" key="1">
    <source>
        <dbReference type="ARBA" id="ARBA00004651"/>
    </source>
</evidence>
<accession>A0A067RK50</accession>
<dbReference type="GO" id="GO:0007608">
    <property type="term" value="P:sensory perception of smell"/>
    <property type="evidence" value="ECO:0007669"/>
    <property type="project" value="UniProtKB-KW"/>
</dbReference>
<evidence type="ECO:0000256" key="3">
    <source>
        <dbReference type="ARBA" id="ARBA00022475"/>
    </source>
</evidence>
<evidence type="ECO:0000256" key="2">
    <source>
        <dbReference type="ARBA" id="ARBA00010532"/>
    </source>
</evidence>
<evidence type="ECO:0000256" key="8">
    <source>
        <dbReference type="ARBA" id="ARBA00023136"/>
    </source>
</evidence>
<keyword evidence="3" id="KW-1003">Cell membrane</keyword>
<keyword evidence="10" id="KW-0675">Receptor</keyword>
<reference evidence="12 13" key="1">
    <citation type="journal article" date="2014" name="Nat. Commun.">
        <title>Molecular traces of alternative social organization in a termite genome.</title>
        <authorList>
            <person name="Terrapon N."/>
            <person name="Li C."/>
            <person name="Robertson H.M."/>
            <person name="Ji L."/>
            <person name="Meng X."/>
            <person name="Booth W."/>
            <person name="Chen Z."/>
            <person name="Childers C.P."/>
            <person name="Glastad K.M."/>
            <person name="Gokhale K."/>
            <person name="Gowin J."/>
            <person name="Gronenberg W."/>
            <person name="Hermansen R.A."/>
            <person name="Hu H."/>
            <person name="Hunt B.G."/>
            <person name="Huylmans A.K."/>
            <person name="Khalil S.M."/>
            <person name="Mitchell R.D."/>
            <person name="Munoz-Torres M.C."/>
            <person name="Mustard J.A."/>
            <person name="Pan H."/>
            <person name="Reese J.T."/>
            <person name="Scharf M.E."/>
            <person name="Sun F."/>
            <person name="Vogel H."/>
            <person name="Xiao J."/>
            <person name="Yang W."/>
            <person name="Yang Z."/>
            <person name="Yang Z."/>
            <person name="Zhou J."/>
            <person name="Zhu J."/>
            <person name="Brent C.S."/>
            <person name="Elsik C.G."/>
            <person name="Goodisman M.A."/>
            <person name="Liberles D.A."/>
            <person name="Roe R.M."/>
            <person name="Vargo E.L."/>
            <person name="Vilcinskas A."/>
            <person name="Wang J."/>
            <person name="Bornberg-Bauer E."/>
            <person name="Korb J."/>
            <person name="Zhang G."/>
            <person name="Liebig J."/>
        </authorList>
    </citation>
    <scope>NUCLEOTIDE SEQUENCE [LARGE SCALE GENOMIC DNA]</scope>
    <source>
        <tissue evidence="12">Whole organism</tissue>
    </source>
</reference>
<dbReference type="Proteomes" id="UP000027135">
    <property type="component" value="Unassembled WGS sequence"/>
</dbReference>
<dbReference type="PANTHER" id="PTHR11923">
    <property type="entry name" value="SCAVENGER RECEPTOR CLASS B TYPE-1 SR-B1"/>
    <property type="match status" value="1"/>
</dbReference>
<evidence type="ECO:0000313" key="12">
    <source>
        <dbReference type="EMBL" id="KDR19824.1"/>
    </source>
</evidence>
<evidence type="ECO:0000256" key="5">
    <source>
        <dbReference type="ARBA" id="ARBA00022692"/>
    </source>
</evidence>
<dbReference type="OMA" id="FEPEICR"/>
<keyword evidence="11" id="KW-0325">Glycoprotein</keyword>
<organism evidence="12 13">
    <name type="scientific">Zootermopsis nevadensis</name>
    <name type="common">Dampwood termite</name>
    <dbReference type="NCBI Taxonomy" id="136037"/>
    <lineage>
        <taxon>Eukaryota</taxon>
        <taxon>Metazoa</taxon>
        <taxon>Ecdysozoa</taxon>
        <taxon>Arthropoda</taxon>
        <taxon>Hexapoda</taxon>
        <taxon>Insecta</taxon>
        <taxon>Pterygota</taxon>
        <taxon>Neoptera</taxon>
        <taxon>Polyneoptera</taxon>
        <taxon>Dictyoptera</taxon>
        <taxon>Blattodea</taxon>
        <taxon>Blattoidea</taxon>
        <taxon>Termitoidae</taxon>
        <taxon>Termopsidae</taxon>
        <taxon>Zootermopsis</taxon>
    </lineage>
</organism>
<evidence type="ECO:0000256" key="10">
    <source>
        <dbReference type="ARBA" id="ARBA00023170"/>
    </source>
</evidence>
<keyword evidence="4" id="KW-0716">Sensory transduction</keyword>
<proteinExistence type="inferred from homology"/>
<evidence type="ECO:0000256" key="7">
    <source>
        <dbReference type="ARBA" id="ARBA00022989"/>
    </source>
</evidence>
<dbReference type="EMBL" id="KK852631">
    <property type="protein sequence ID" value="KDR19824.1"/>
    <property type="molecule type" value="Genomic_DNA"/>
</dbReference>
<evidence type="ECO:0000256" key="11">
    <source>
        <dbReference type="ARBA" id="ARBA00023180"/>
    </source>
</evidence>
<evidence type="ECO:0000256" key="6">
    <source>
        <dbReference type="ARBA" id="ARBA00022725"/>
    </source>
</evidence>
<comment type="subcellular location">
    <subcellularLocation>
        <location evidence="1">Cell membrane</location>
        <topology evidence="1">Multi-pass membrane protein</topology>
    </subcellularLocation>
</comment>
<name>A0A067RK50_ZOONE</name>
<dbReference type="GO" id="GO:0005044">
    <property type="term" value="F:scavenger receptor activity"/>
    <property type="evidence" value="ECO:0007669"/>
    <property type="project" value="TreeGrafter"/>
</dbReference>
<keyword evidence="5" id="KW-0812">Transmembrane</keyword>